<dbReference type="InterPro" id="IPR045857">
    <property type="entry name" value="O16G_dom_2"/>
</dbReference>
<dbReference type="SUPFAM" id="SSF51445">
    <property type="entry name" value="(Trans)glycosidases"/>
    <property type="match status" value="1"/>
</dbReference>
<organism evidence="6 7">
    <name type="scientific">Cladophialophora chaetospira</name>
    <dbReference type="NCBI Taxonomy" id="386627"/>
    <lineage>
        <taxon>Eukaryota</taxon>
        <taxon>Fungi</taxon>
        <taxon>Dikarya</taxon>
        <taxon>Ascomycota</taxon>
        <taxon>Pezizomycotina</taxon>
        <taxon>Eurotiomycetes</taxon>
        <taxon>Chaetothyriomycetidae</taxon>
        <taxon>Chaetothyriales</taxon>
        <taxon>Herpotrichiellaceae</taxon>
        <taxon>Cladophialophora</taxon>
    </lineage>
</organism>
<dbReference type="Gene3D" id="3.20.20.80">
    <property type="entry name" value="Glycosidases"/>
    <property type="match status" value="1"/>
</dbReference>
<reference evidence="6" key="1">
    <citation type="submission" date="2022-10" db="EMBL/GenBank/DDBJ databases">
        <title>Culturing micro-colonial fungi from biological soil crusts in the Mojave desert and describing Neophaeococcomyces mojavensis, and introducing the new genera and species Taxawa tesnikishii.</title>
        <authorList>
            <person name="Kurbessoian T."/>
            <person name="Stajich J.E."/>
        </authorList>
    </citation>
    <scope>NUCLEOTIDE SEQUENCE</scope>
    <source>
        <strain evidence="6">TK_41</strain>
    </source>
</reference>
<dbReference type="Proteomes" id="UP001172673">
    <property type="component" value="Unassembled WGS sequence"/>
</dbReference>
<dbReference type="FunFam" id="3.20.20.80:FF:000087">
    <property type="entry name" value="Oligo-1,6-glucosidase IMA1"/>
    <property type="match status" value="1"/>
</dbReference>
<comment type="similarity">
    <text evidence="1">Belongs to the glycosyl hydrolase 13 family.</text>
</comment>
<accession>A0AA39CLW5</accession>
<keyword evidence="2" id="KW-0378">Hydrolase</keyword>
<dbReference type="FunFam" id="3.20.20.80:FF:000064">
    <property type="entry name" value="Oligo-1,6-glucosidase"/>
    <property type="match status" value="1"/>
</dbReference>
<evidence type="ECO:0000259" key="5">
    <source>
        <dbReference type="SMART" id="SM00642"/>
    </source>
</evidence>
<dbReference type="InterPro" id="IPR006047">
    <property type="entry name" value="GH13_cat_dom"/>
</dbReference>
<dbReference type="FunFam" id="3.90.400.10:FF:000004">
    <property type="entry name" value="Oligo-1,6-glucosidase"/>
    <property type="match status" value="1"/>
</dbReference>
<dbReference type="EMBL" id="JAPDRK010000004">
    <property type="protein sequence ID" value="KAJ9613085.1"/>
    <property type="molecule type" value="Genomic_DNA"/>
</dbReference>
<dbReference type="SUPFAM" id="SSF51011">
    <property type="entry name" value="Glycosyl hydrolase domain"/>
    <property type="match status" value="1"/>
</dbReference>
<dbReference type="GO" id="GO:0000025">
    <property type="term" value="P:maltose catabolic process"/>
    <property type="evidence" value="ECO:0007669"/>
    <property type="project" value="TreeGrafter"/>
</dbReference>
<evidence type="ECO:0000256" key="1">
    <source>
        <dbReference type="ARBA" id="ARBA00008061"/>
    </source>
</evidence>
<keyword evidence="4" id="KW-0462">Maltose metabolism</keyword>
<dbReference type="GO" id="GO:0033934">
    <property type="term" value="F:glucan 1,4-alpha-maltotriohydrolase activity"/>
    <property type="evidence" value="ECO:0007669"/>
    <property type="project" value="TreeGrafter"/>
</dbReference>
<evidence type="ECO:0000313" key="7">
    <source>
        <dbReference type="Proteomes" id="UP001172673"/>
    </source>
</evidence>
<evidence type="ECO:0000256" key="4">
    <source>
        <dbReference type="ARBA" id="ARBA00026248"/>
    </source>
</evidence>
<comment type="caution">
    <text evidence="6">The sequence shown here is derived from an EMBL/GenBank/DDBJ whole genome shotgun (WGS) entry which is preliminary data.</text>
</comment>
<dbReference type="InterPro" id="IPR017853">
    <property type="entry name" value="GH"/>
</dbReference>
<dbReference type="PANTHER" id="PTHR10357">
    <property type="entry name" value="ALPHA-AMYLASE FAMILY MEMBER"/>
    <property type="match status" value="1"/>
</dbReference>
<protein>
    <recommendedName>
        <fullName evidence="5">Glycosyl hydrolase family 13 catalytic domain-containing protein</fullName>
    </recommendedName>
</protein>
<dbReference type="InterPro" id="IPR013780">
    <property type="entry name" value="Glyco_hydro_b"/>
</dbReference>
<evidence type="ECO:0000256" key="3">
    <source>
        <dbReference type="ARBA" id="ARBA00023295"/>
    </source>
</evidence>
<dbReference type="GO" id="GO:0004575">
    <property type="term" value="F:sucrose alpha-glucosidase activity"/>
    <property type="evidence" value="ECO:0007669"/>
    <property type="project" value="TreeGrafter"/>
</dbReference>
<dbReference type="PANTHER" id="PTHR10357:SF179">
    <property type="entry name" value="NEUTRAL AND BASIC AMINO ACID TRANSPORT PROTEIN RBAT"/>
    <property type="match status" value="1"/>
</dbReference>
<sequence>MADSTPPWWKEANIYQIYPASFQDSNGDGIGDLPGILSRIDYIKDSGADAIWICPTYDSPQHDMGYDISDYESVYPPYGTVEDMEAIIAACHKRGMKVLLDLVINHTSNEHAWFKESRSSKDNPKRDWYFWRPPRYDSQGNRKPPNNWGAFSGGSAWEWDEGTQEYYLHLFCPEQPDLNWDNSETRKAIYQTSMHFWLQKGVDGFRIDTVNLYSKVPGLPDAEITNETSEYQWPRDVVCNGPRIHEFLSEMYNVFAQYGAIMTVGELGPDSDILSYVSASAKQLNMAIQFDLVNVGFAPGISTRYEVSPEDSWTLSKLASAVAAIQGSLANSDGWVTTYLENHDQARSISRWGSDLTEESRVQTAKLLAMLQATLSGTLLLYQGQEIGMVNAPKDWPIEEYKDILSVEFYKAIGARTGGDPKALACAFAALQSLARDHARIPMSWDGSRNAGFTQGKPWMRIHDNYALVNVQNQLSDEHSVRSFWKKILQVRKEHADVLVHGIYKAVQDEDLNVFIYEKHGSRRKAVVALNFSGAEQPCQVMHSSEAAKGTYMSTYGDVVEGRLRPYEGRLWIGPS</sequence>
<dbReference type="Gene3D" id="2.60.40.1180">
    <property type="entry name" value="Golgi alpha-mannosidase II"/>
    <property type="match status" value="1"/>
</dbReference>
<feature type="domain" description="Glycosyl hydrolase family 13 catalytic" evidence="5">
    <location>
        <begin position="16"/>
        <end position="416"/>
    </location>
</feature>
<dbReference type="GO" id="GO:0004556">
    <property type="term" value="F:alpha-amylase activity"/>
    <property type="evidence" value="ECO:0007669"/>
    <property type="project" value="TreeGrafter"/>
</dbReference>
<evidence type="ECO:0000313" key="6">
    <source>
        <dbReference type="EMBL" id="KAJ9613085.1"/>
    </source>
</evidence>
<proteinExistence type="inferred from homology"/>
<dbReference type="AlphaFoldDB" id="A0AA39CLW5"/>
<dbReference type="CDD" id="cd11333">
    <property type="entry name" value="AmyAc_SI_OligoGlu_DGase"/>
    <property type="match status" value="1"/>
</dbReference>
<dbReference type="Gene3D" id="3.90.400.10">
    <property type="entry name" value="Oligo-1,6-glucosidase, Domain 2"/>
    <property type="match status" value="1"/>
</dbReference>
<name>A0AA39CLW5_9EURO</name>
<dbReference type="Pfam" id="PF00128">
    <property type="entry name" value="Alpha-amylase"/>
    <property type="match status" value="1"/>
</dbReference>
<dbReference type="GO" id="GO:0005987">
    <property type="term" value="P:sucrose catabolic process"/>
    <property type="evidence" value="ECO:0007669"/>
    <property type="project" value="TreeGrafter"/>
</dbReference>
<evidence type="ECO:0000256" key="2">
    <source>
        <dbReference type="ARBA" id="ARBA00022801"/>
    </source>
</evidence>
<dbReference type="GO" id="GO:0004574">
    <property type="term" value="F:oligo-1,6-glucosidase activity"/>
    <property type="evidence" value="ECO:0007669"/>
    <property type="project" value="TreeGrafter"/>
</dbReference>
<keyword evidence="3" id="KW-0326">Glycosidase</keyword>
<dbReference type="SMART" id="SM00642">
    <property type="entry name" value="Aamy"/>
    <property type="match status" value="1"/>
</dbReference>
<keyword evidence="7" id="KW-1185">Reference proteome</keyword>
<gene>
    <name evidence="6" type="ORF">H2200_003026</name>
</gene>